<sequence length="190" mass="19467">MSRQRRRLVAVFALCVAVGLAFGVGGYSTASPDRSVNVTVAEPSEAYLAFGERLQCGPGSAGDDQTLVRNRLPENTTVEQIDVTVQAVGGYVRVGGTDGEVQQLRPGKALDLTVGGSYDPGDAAEIRVNPPTASNVSGADSLRVQLDAATGPNVDVSGGTQTYAVDCPGTYSASGNETGTTTRNQTAADG</sequence>
<name>A0ABD6CZ30_9EURY</name>
<protein>
    <recommendedName>
        <fullName evidence="4">DUF1102 domain-containing protein</fullName>
    </recommendedName>
</protein>
<keyword evidence="3" id="KW-1185">Reference proteome</keyword>
<dbReference type="RefSeq" id="WP_256404406.1">
    <property type="nucleotide sequence ID" value="NZ_CP187151.1"/>
</dbReference>
<evidence type="ECO:0000256" key="1">
    <source>
        <dbReference type="SAM" id="MobiDB-lite"/>
    </source>
</evidence>
<accession>A0ABD6CZ30</accession>
<feature type="compositionally biased region" description="Polar residues" evidence="1">
    <location>
        <begin position="171"/>
        <end position="190"/>
    </location>
</feature>
<dbReference type="Proteomes" id="UP001597075">
    <property type="component" value="Unassembled WGS sequence"/>
</dbReference>
<evidence type="ECO:0008006" key="4">
    <source>
        <dbReference type="Google" id="ProtNLM"/>
    </source>
</evidence>
<evidence type="ECO:0000313" key="3">
    <source>
        <dbReference type="Proteomes" id="UP001597075"/>
    </source>
</evidence>
<organism evidence="2 3">
    <name type="scientific">Haloplanus ruber</name>
    <dbReference type="NCBI Taxonomy" id="869892"/>
    <lineage>
        <taxon>Archaea</taxon>
        <taxon>Methanobacteriati</taxon>
        <taxon>Methanobacteriota</taxon>
        <taxon>Stenosarchaea group</taxon>
        <taxon>Halobacteria</taxon>
        <taxon>Halobacteriales</taxon>
        <taxon>Haloferacaceae</taxon>
        <taxon>Haloplanus</taxon>
    </lineage>
</organism>
<proteinExistence type="predicted"/>
<feature type="region of interest" description="Disordered" evidence="1">
    <location>
        <begin position="170"/>
        <end position="190"/>
    </location>
</feature>
<comment type="caution">
    <text evidence="2">The sequence shown here is derived from an EMBL/GenBank/DDBJ whole genome shotgun (WGS) entry which is preliminary data.</text>
</comment>
<evidence type="ECO:0000313" key="2">
    <source>
        <dbReference type="EMBL" id="MFD1634151.1"/>
    </source>
</evidence>
<dbReference type="EMBL" id="JBHUDL010000010">
    <property type="protein sequence ID" value="MFD1634151.1"/>
    <property type="molecule type" value="Genomic_DNA"/>
</dbReference>
<dbReference type="AlphaFoldDB" id="A0ABD6CZ30"/>
<reference evidence="2 3" key="1">
    <citation type="journal article" date="2019" name="Int. J. Syst. Evol. Microbiol.">
        <title>The Global Catalogue of Microorganisms (GCM) 10K type strain sequencing project: providing services to taxonomists for standard genome sequencing and annotation.</title>
        <authorList>
            <consortium name="The Broad Institute Genomics Platform"/>
            <consortium name="The Broad Institute Genome Sequencing Center for Infectious Disease"/>
            <person name="Wu L."/>
            <person name="Ma J."/>
        </authorList>
    </citation>
    <scope>NUCLEOTIDE SEQUENCE [LARGE SCALE GENOMIC DNA]</scope>
    <source>
        <strain evidence="2 3">CGMCC 1.10594</strain>
    </source>
</reference>
<gene>
    <name evidence="2" type="ORF">ACFSBJ_10470</name>
</gene>